<keyword evidence="6 12" id="KW-0378">Hydrolase</keyword>
<accession>A0A096BCM2</accession>
<dbReference type="FunFam" id="3.40.800.10:FF:000012">
    <property type="entry name" value="Arginase"/>
    <property type="match status" value="1"/>
</dbReference>
<dbReference type="PIRSF" id="PIRSF036979">
    <property type="entry name" value="Arginase"/>
    <property type="match status" value="1"/>
</dbReference>
<feature type="binding site" evidence="10">
    <location>
        <position position="122"/>
    </location>
    <ligand>
        <name>Mn(2+)</name>
        <dbReference type="ChEBI" id="CHEBI:29035"/>
        <label>1</label>
    </ligand>
</feature>
<dbReference type="UniPathway" id="UPA00158">
    <property type="reaction ID" value="UER00270"/>
</dbReference>
<evidence type="ECO:0000256" key="2">
    <source>
        <dbReference type="ARBA" id="ARBA00012168"/>
    </source>
</evidence>
<dbReference type="eggNOG" id="COG0010">
    <property type="taxonomic scope" value="Bacteria"/>
</dbReference>
<dbReference type="GO" id="GO:0006525">
    <property type="term" value="P:arginine metabolic process"/>
    <property type="evidence" value="ECO:0007669"/>
    <property type="project" value="UniProtKB-KW"/>
</dbReference>
<evidence type="ECO:0000256" key="11">
    <source>
        <dbReference type="PROSITE-ProRule" id="PRU00742"/>
    </source>
</evidence>
<evidence type="ECO:0000256" key="9">
    <source>
        <dbReference type="NCBIfam" id="TIGR01229"/>
    </source>
</evidence>
<dbReference type="AlphaFoldDB" id="A0A096BCM2"/>
<dbReference type="PATRIC" id="fig|742738.3.peg.698"/>
<gene>
    <name evidence="14" type="ORF">HMPREF9460_00668</name>
</gene>
<dbReference type="PRINTS" id="PR00116">
    <property type="entry name" value="ARGINASE"/>
</dbReference>
<protein>
    <recommendedName>
        <fullName evidence="3 9">Arginase</fullName>
        <ecNumber evidence="2 9">3.5.3.1</ecNumber>
    </recommendedName>
</protein>
<dbReference type="EMBL" id="ADLO01000026">
    <property type="protein sequence ID" value="KGF56840.1"/>
    <property type="molecule type" value="Genomic_DNA"/>
</dbReference>
<dbReference type="InterPro" id="IPR014033">
    <property type="entry name" value="Arginase"/>
</dbReference>
<dbReference type="GO" id="GO:0005737">
    <property type="term" value="C:cytoplasm"/>
    <property type="evidence" value="ECO:0007669"/>
    <property type="project" value="TreeGrafter"/>
</dbReference>
<dbReference type="PROSITE" id="PS51409">
    <property type="entry name" value="ARGINASE_2"/>
    <property type="match status" value="1"/>
</dbReference>
<comment type="caution">
    <text evidence="14">The sequence shown here is derived from an EMBL/GenBank/DDBJ whole genome shotgun (WGS) entry which is preliminary data.</text>
</comment>
<feature type="binding site" evidence="10">
    <location>
        <position position="120"/>
    </location>
    <ligand>
        <name>Mn(2+)</name>
        <dbReference type="ChEBI" id="CHEBI:29035"/>
        <label>1</label>
    </ligand>
</feature>
<keyword evidence="5 10" id="KW-0479">Metal-binding</keyword>
<evidence type="ECO:0000256" key="12">
    <source>
        <dbReference type="RuleBase" id="RU003684"/>
    </source>
</evidence>
<dbReference type="NCBIfam" id="TIGR01229">
    <property type="entry name" value="rocF_arginase"/>
    <property type="match status" value="1"/>
</dbReference>
<dbReference type="PROSITE" id="PS01053">
    <property type="entry name" value="ARGINASE_1"/>
    <property type="match status" value="1"/>
</dbReference>
<dbReference type="InterPro" id="IPR006035">
    <property type="entry name" value="Ureohydrolase"/>
</dbReference>
<reference evidence="14 15" key="1">
    <citation type="submission" date="2011-08" db="EMBL/GenBank/DDBJ databases">
        <title>The Genome Sequence of Clostridium orbiscindens 1_3_50AFAA.</title>
        <authorList>
            <consortium name="The Broad Institute Genome Sequencing Platform"/>
            <person name="Earl A."/>
            <person name="Ward D."/>
            <person name="Feldgarden M."/>
            <person name="Gevers D."/>
            <person name="Daigneault M."/>
            <person name="Strauss J."/>
            <person name="Allen-Vercoe E."/>
            <person name="Young S.K."/>
            <person name="Zeng Q."/>
            <person name="Gargeya S."/>
            <person name="Fitzgerald M."/>
            <person name="Haas B."/>
            <person name="Abouelleil A."/>
            <person name="Alvarado L."/>
            <person name="Arachchi H.M."/>
            <person name="Berlin A."/>
            <person name="Brown A."/>
            <person name="Chapman S.B."/>
            <person name="Chen Z."/>
            <person name="Dunbar C."/>
            <person name="Freedman E."/>
            <person name="Gearin G."/>
            <person name="Gellesch M."/>
            <person name="Goldberg J."/>
            <person name="Griggs A."/>
            <person name="Gujja S."/>
            <person name="Heiman D."/>
            <person name="Howarth C."/>
            <person name="Larson L."/>
            <person name="Lui A."/>
            <person name="MacDonald P.J.P."/>
            <person name="Montmayeur A."/>
            <person name="Murphy C."/>
            <person name="Neiman D."/>
            <person name="Pearson M."/>
            <person name="Priest M."/>
            <person name="Roberts A."/>
            <person name="Saif S."/>
            <person name="Shea T."/>
            <person name="Shenoy N."/>
            <person name="Sisk P."/>
            <person name="Stolte C."/>
            <person name="Sykes S."/>
            <person name="Wortman J."/>
            <person name="Nusbaum C."/>
            <person name="Birren B."/>
        </authorList>
    </citation>
    <scope>NUCLEOTIDE SEQUENCE [LARGE SCALE GENOMIC DNA]</scope>
    <source>
        <strain evidence="14 15">1_3_50AFAA</strain>
    </source>
</reference>
<dbReference type="InterPro" id="IPR020855">
    <property type="entry name" value="Ureohydrolase_Mn_BS"/>
</dbReference>
<evidence type="ECO:0000256" key="7">
    <source>
        <dbReference type="ARBA" id="ARBA00023211"/>
    </source>
</evidence>
<evidence type="ECO:0000313" key="15">
    <source>
        <dbReference type="Proteomes" id="UP000029585"/>
    </source>
</evidence>
<name>A0A096BCM2_FLAPL</name>
<dbReference type="InterPro" id="IPR023696">
    <property type="entry name" value="Ureohydrolase_dom_sf"/>
</dbReference>
<feature type="binding site" evidence="10">
    <location>
        <position position="226"/>
    </location>
    <ligand>
        <name>Mn(2+)</name>
        <dbReference type="ChEBI" id="CHEBI:29035"/>
        <label>1</label>
    </ligand>
</feature>
<proteinExistence type="inferred from homology"/>
<keyword evidence="4 13" id="KW-0056">Arginine metabolism</keyword>
<evidence type="ECO:0000256" key="8">
    <source>
        <dbReference type="ARBA" id="ARBA00047391"/>
    </source>
</evidence>
<dbReference type="HOGENOM" id="CLU_039478_6_2_9"/>
<dbReference type="CDD" id="cd09989">
    <property type="entry name" value="Arginase"/>
    <property type="match status" value="1"/>
</dbReference>
<comment type="pathway">
    <text evidence="1">Nitrogen metabolism; urea cycle; L-ornithine and urea from L-arginine: step 1/1.</text>
</comment>
<sequence length="297" mass="31636">MLRKLDLIGVQSDWGASQRGASMGPAAIRFGGLVEGLERQGHHVRDRGDILAPRTGASREKLLHYEQVSEVNRRVYLSVTETLEEGRFPVILGGDHSIAAGSIAAVSKRHSGNIGVIWIDAHGDWNSEESTCTGNMHGMPFSAVCGYGPDCMVEFGQGAAPVNVAHCVQVGGRDIDDLERQRMAQAGVTVFPINMIDKLGMGAVIERAIQIAGEGTDGIHLSFDVDAITPEAVPGTGVIVYNGLTPREAFLAAEAIAESRKLISMDMVEVNPFLDTANKSGILASELIQSALGKSVY</sequence>
<comment type="catalytic activity">
    <reaction evidence="8 13">
        <text>L-arginine + H2O = urea + L-ornithine</text>
        <dbReference type="Rhea" id="RHEA:20569"/>
        <dbReference type="ChEBI" id="CHEBI:15377"/>
        <dbReference type="ChEBI" id="CHEBI:16199"/>
        <dbReference type="ChEBI" id="CHEBI:32682"/>
        <dbReference type="ChEBI" id="CHEBI:46911"/>
        <dbReference type="EC" id="3.5.3.1"/>
    </reaction>
</comment>
<dbReference type="PANTHER" id="PTHR43782">
    <property type="entry name" value="ARGINASE"/>
    <property type="match status" value="1"/>
</dbReference>
<dbReference type="Proteomes" id="UP000029585">
    <property type="component" value="Unassembled WGS sequence"/>
</dbReference>
<evidence type="ECO:0000256" key="5">
    <source>
        <dbReference type="ARBA" id="ARBA00022723"/>
    </source>
</evidence>
<keyword evidence="7 10" id="KW-0464">Manganese</keyword>
<feature type="binding site" evidence="10">
    <location>
        <position position="124"/>
    </location>
    <ligand>
        <name>Mn(2+)</name>
        <dbReference type="ChEBI" id="CHEBI:29035"/>
        <label>2</label>
    </ligand>
</feature>
<dbReference type="Pfam" id="PF00491">
    <property type="entry name" value="Arginase"/>
    <property type="match status" value="1"/>
</dbReference>
<dbReference type="PANTHER" id="PTHR43782:SF3">
    <property type="entry name" value="ARGINASE"/>
    <property type="match status" value="1"/>
</dbReference>
<evidence type="ECO:0000256" key="4">
    <source>
        <dbReference type="ARBA" id="ARBA00022503"/>
    </source>
</evidence>
<dbReference type="GO" id="GO:0000050">
    <property type="term" value="P:urea cycle"/>
    <property type="evidence" value="ECO:0007669"/>
    <property type="project" value="UniProtKB-UniPathway"/>
</dbReference>
<feature type="binding site" evidence="10">
    <location>
        <position position="96"/>
    </location>
    <ligand>
        <name>Mn(2+)</name>
        <dbReference type="ChEBI" id="CHEBI:29035"/>
        <label>1</label>
    </ligand>
</feature>
<evidence type="ECO:0000256" key="6">
    <source>
        <dbReference type="ARBA" id="ARBA00022801"/>
    </source>
</evidence>
<dbReference type="SUPFAM" id="SSF52768">
    <property type="entry name" value="Arginase/deacetylase"/>
    <property type="match status" value="1"/>
</dbReference>
<comment type="cofactor">
    <cofactor evidence="10 13">
        <name>Mn(2+)</name>
        <dbReference type="ChEBI" id="CHEBI:29035"/>
    </cofactor>
    <text evidence="10 13">Binds 2 manganese ions per subunit.</text>
</comment>
<evidence type="ECO:0000313" key="14">
    <source>
        <dbReference type="EMBL" id="KGF56840.1"/>
    </source>
</evidence>
<evidence type="ECO:0000256" key="3">
    <source>
        <dbReference type="ARBA" id="ARBA00018123"/>
    </source>
</evidence>
<evidence type="ECO:0000256" key="13">
    <source>
        <dbReference type="RuleBase" id="RU361159"/>
    </source>
</evidence>
<dbReference type="GO" id="GO:0004053">
    <property type="term" value="F:arginase activity"/>
    <property type="evidence" value="ECO:0007669"/>
    <property type="project" value="UniProtKB-UniRule"/>
</dbReference>
<organism evidence="14 15">
    <name type="scientific">Flavonifractor plautii 1_3_50AFAA</name>
    <dbReference type="NCBI Taxonomy" id="742738"/>
    <lineage>
        <taxon>Bacteria</taxon>
        <taxon>Bacillati</taxon>
        <taxon>Bacillota</taxon>
        <taxon>Clostridia</taxon>
        <taxon>Eubacteriales</taxon>
        <taxon>Oscillospiraceae</taxon>
        <taxon>Flavonifractor</taxon>
    </lineage>
</organism>
<comment type="similarity">
    <text evidence="11 12">Belongs to the arginase family.</text>
</comment>
<feature type="binding site" evidence="10">
    <location>
        <position position="224"/>
    </location>
    <ligand>
        <name>Mn(2+)</name>
        <dbReference type="ChEBI" id="CHEBI:29035"/>
        <label>1</label>
    </ligand>
</feature>
<dbReference type="Gene3D" id="3.40.800.10">
    <property type="entry name" value="Ureohydrolase domain"/>
    <property type="match status" value="1"/>
</dbReference>
<dbReference type="GO" id="GO:0030145">
    <property type="term" value="F:manganese ion binding"/>
    <property type="evidence" value="ECO:0007669"/>
    <property type="project" value="TreeGrafter"/>
</dbReference>
<dbReference type="EC" id="3.5.3.1" evidence="2 9"/>
<evidence type="ECO:0000256" key="10">
    <source>
        <dbReference type="PIRSR" id="PIRSR036979-1"/>
    </source>
</evidence>
<dbReference type="RefSeq" id="WP_009258993.1">
    <property type="nucleotide sequence ID" value="NZ_KN174161.1"/>
</dbReference>
<keyword evidence="15" id="KW-1185">Reference proteome</keyword>
<evidence type="ECO:0000256" key="1">
    <source>
        <dbReference type="ARBA" id="ARBA00005098"/>
    </source>
</evidence>